<comment type="cofactor">
    <cofactor evidence="1 11">
        <name>[3Fe-4S] cluster</name>
        <dbReference type="ChEBI" id="CHEBI:21137"/>
    </cofactor>
</comment>
<dbReference type="PANTHER" id="PTHR42859">
    <property type="entry name" value="OXIDOREDUCTASE"/>
    <property type="match status" value="1"/>
</dbReference>
<dbReference type="GO" id="GO:0046872">
    <property type="term" value="F:metal ion binding"/>
    <property type="evidence" value="ECO:0007669"/>
    <property type="project" value="UniProtKB-KW"/>
</dbReference>
<evidence type="ECO:0000256" key="5">
    <source>
        <dbReference type="ARBA" id="ARBA00022723"/>
    </source>
</evidence>
<accession>A0A109K0Y2</accession>
<dbReference type="NCBIfam" id="NF045490">
    <property type="entry name" value="FdxA_Protbact"/>
    <property type="match status" value="1"/>
</dbReference>
<comment type="function">
    <text evidence="11">Ferredoxins are iron-sulfur proteins that transfer electrons in a wide variety of metabolic reactions.</text>
</comment>
<keyword evidence="6 11" id="KW-0677">Repeat</keyword>
<protein>
    <recommendedName>
        <fullName evidence="11">Ferredoxin</fullName>
    </recommendedName>
</protein>
<dbReference type="GO" id="GO:0051538">
    <property type="term" value="F:3 iron, 4 sulfur cluster binding"/>
    <property type="evidence" value="ECO:0007669"/>
    <property type="project" value="UniProtKB-KW"/>
</dbReference>
<dbReference type="EMBL" id="LNCD01000021">
    <property type="protein sequence ID" value="KWV58484.1"/>
    <property type="molecule type" value="Genomic_DNA"/>
</dbReference>
<evidence type="ECO:0000313" key="14">
    <source>
        <dbReference type="Proteomes" id="UP000068164"/>
    </source>
</evidence>
<evidence type="ECO:0000256" key="7">
    <source>
        <dbReference type="ARBA" id="ARBA00022982"/>
    </source>
</evidence>
<evidence type="ECO:0000256" key="2">
    <source>
        <dbReference type="ARBA" id="ARBA00001966"/>
    </source>
</evidence>
<keyword evidence="4 11" id="KW-0004">4Fe-4S</keyword>
<keyword evidence="14" id="KW-1185">Reference proteome</keyword>
<evidence type="ECO:0000256" key="3">
    <source>
        <dbReference type="ARBA" id="ARBA00022448"/>
    </source>
</evidence>
<gene>
    <name evidence="13" type="ORF">AS026_30305</name>
</gene>
<dbReference type="RefSeq" id="WP_062368674.1">
    <property type="nucleotide sequence ID" value="NZ_LNCD01000021.1"/>
</dbReference>
<dbReference type="InterPro" id="IPR000813">
    <property type="entry name" value="7Fe_ferredoxin"/>
</dbReference>
<dbReference type="Gene3D" id="3.30.70.20">
    <property type="match status" value="1"/>
</dbReference>
<feature type="domain" description="4Fe-4S ferredoxin-type" evidence="12">
    <location>
        <begin position="1"/>
        <end position="30"/>
    </location>
</feature>
<dbReference type="Pfam" id="PF00037">
    <property type="entry name" value="Fer4"/>
    <property type="match status" value="1"/>
</dbReference>
<dbReference type="PROSITE" id="PS51379">
    <property type="entry name" value="4FE4S_FER_2"/>
    <property type="match status" value="2"/>
</dbReference>
<dbReference type="SUPFAM" id="SSF54862">
    <property type="entry name" value="4Fe-4S ferredoxins"/>
    <property type="match status" value="1"/>
</dbReference>
<keyword evidence="5 11" id="KW-0479">Metal-binding</keyword>
<reference evidence="13 14" key="1">
    <citation type="submission" date="2015-11" db="EMBL/GenBank/DDBJ databases">
        <title>Draft Genome Sequence of the Strain BR 10423 (Rhizobium sp.) isolated from nodules of Mimosa pudica.</title>
        <authorList>
            <person name="Barauna A.C."/>
            <person name="Zilli J.E."/>
            <person name="Simoes-Araujo J.L."/>
            <person name="Reis V.M."/>
            <person name="James E.K."/>
            <person name="Reis F.B.Jr."/>
            <person name="Rouws L.F."/>
            <person name="Passos S.R."/>
            <person name="Gois S.R."/>
        </authorList>
    </citation>
    <scope>NUCLEOTIDE SEQUENCE [LARGE SCALE GENOMIC DNA]</scope>
    <source>
        <strain evidence="13 14">BR10423</strain>
    </source>
</reference>
<evidence type="ECO:0000256" key="4">
    <source>
        <dbReference type="ARBA" id="ARBA00022485"/>
    </source>
</evidence>
<dbReference type="Pfam" id="PF11953">
    <property type="entry name" value="DUF3470"/>
    <property type="match status" value="1"/>
</dbReference>
<keyword evidence="3 11" id="KW-0813">Transport</keyword>
<dbReference type="InterPro" id="IPR022569">
    <property type="entry name" value="Fd_C"/>
</dbReference>
<dbReference type="GO" id="GO:0009055">
    <property type="term" value="F:electron transfer activity"/>
    <property type="evidence" value="ECO:0007669"/>
    <property type="project" value="InterPro"/>
</dbReference>
<comment type="caution">
    <text evidence="13">The sequence shown here is derived from an EMBL/GenBank/DDBJ whole genome shotgun (WGS) entry which is preliminary data.</text>
</comment>
<dbReference type="PROSITE" id="PS00198">
    <property type="entry name" value="4FE4S_FER_1"/>
    <property type="match status" value="1"/>
</dbReference>
<dbReference type="AlphaFoldDB" id="A0A109K0Y2"/>
<name>A0A109K0Y2_9HYPH</name>
<comment type="cofactor">
    <cofactor evidence="2 11">
        <name>[4Fe-4S] cluster</name>
        <dbReference type="ChEBI" id="CHEBI:49883"/>
    </cofactor>
</comment>
<proteinExistence type="predicted"/>
<dbReference type="PANTHER" id="PTHR42859:SF2">
    <property type="entry name" value="FERREDOXIN"/>
    <property type="match status" value="1"/>
</dbReference>
<evidence type="ECO:0000256" key="1">
    <source>
        <dbReference type="ARBA" id="ARBA00001927"/>
    </source>
</evidence>
<dbReference type="InterPro" id="IPR054829">
    <property type="entry name" value="FdxA"/>
</dbReference>
<evidence type="ECO:0000256" key="11">
    <source>
        <dbReference type="RuleBase" id="RU364098"/>
    </source>
</evidence>
<evidence type="ECO:0000256" key="6">
    <source>
        <dbReference type="ARBA" id="ARBA00022737"/>
    </source>
</evidence>
<evidence type="ECO:0000256" key="10">
    <source>
        <dbReference type="ARBA" id="ARBA00023291"/>
    </source>
</evidence>
<feature type="domain" description="4Fe-4S ferredoxin-type" evidence="12">
    <location>
        <begin position="31"/>
        <end position="60"/>
    </location>
</feature>
<evidence type="ECO:0000256" key="8">
    <source>
        <dbReference type="ARBA" id="ARBA00023004"/>
    </source>
</evidence>
<evidence type="ECO:0000259" key="12">
    <source>
        <dbReference type="PROSITE" id="PS51379"/>
    </source>
</evidence>
<dbReference type="PRINTS" id="PR00354">
    <property type="entry name" value="7FE8SFRDOXIN"/>
</dbReference>
<dbReference type="OrthoDB" id="9803397at2"/>
<sequence length="113" mass="12579">MAYVVTENCIRCKYMDCVNVCPVDCFREGENMLVIDPEECIDCGVCDPECPAEAIVPDSDPMADAWTEFNARFSLLWPNITIARTPPGDAAKFDGVKNKLRDHFSEKPGDGDE</sequence>
<dbReference type="InterPro" id="IPR017896">
    <property type="entry name" value="4Fe4S_Fe-S-bd"/>
</dbReference>
<keyword evidence="10 11" id="KW-0003">3Fe-4S</keyword>
<dbReference type="Proteomes" id="UP000068164">
    <property type="component" value="Unassembled WGS sequence"/>
</dbReference>
<keyword evidence="8 11" id="KW-0408">Iron</keyword>
<keyword evidence="7 11" id="KW-0249">Electron transport</keyword>
<dbReference type="InterPro" id="IPR050294">
    <property type="entry name" value="RnfB_subfamily"/>
</dbReference>
<dbReference type="GO" id="GO:0051539">
    <property type="term" value="F:4 iron, 4 sulfur cluster binding"/>
    <property type="evidence" value="ECO:0007669"/>
    <property type="project" value="UniProtKB-KW"/>
</dbReference>
<keyword evidence="9 11" id="KW-0411">Iron-sulfur</keyword>
<evidence type="ECO:0000313" key="13">
    <source>
        <dbReference type="EMBL" id="KWV58484.1"/>
    </source>
</evidence>
<organism evidence="13 14">
    <name type="scientific">Rhizobium altiplani</name>
    <dbReference type="NCBI Taxonomy" id="1864509"/>
    <lineage>
        <taxon>Bacteria</taxon>
        <taxon>Pseudomonadati</taxon>
        <taxon>Pseudomonadota</taxon>
        <taxon>Alphaproteobacteria</taxon>
        <taxon>Hyphomicrobiales</taxon>
        <taxon>Rhizobiaceae</taxon>
        <taxon>Rhizobium/Agrobacterium group</taxon>
        <taxon>Rhizobium</taxon>
    </lineage>
</organism>
<dbReference type="InterPro" id="IPR017900">
    <property type="entry name" value="4Fe4S_Fe_S_CS"/>
</dbReference>
<evidence type="ECO:0000256" key="9">
    <source>
        <dbReference type="ARBA" id="ARBA00023014"/>
    </source>
</evidence>